<reference evidence="1 2" key="1">
    <citation type="submission" date="2017-01" db="EMBL/GenBank/DDBJ databases">
        <title>Isolation and complete genomic analysis of a novel lytic bacteriophage infecting the Ralstonia solanacearum.</title>
        <authorList>
            <person name="Su J."/>
            <person name="Sun H."/>
            <person name="Liu J."/>
            <person name="Guo Z."/>
            <person name="Fan G."/>
            <person name="Gu G."/>
            <person name="Wang G."/>
        </authorList>
    </citation>
    <scope>NUCLEOTIDE SEQUENCE [LARGE SCALE GENOMIC DNA]</scope>
</reference>
<sequence>MGGPAMKYVYADLCVDENGEYVAVPVEELPENVFATVPVADHVLAVWTWEDVPRA</sequence>
<protein>
    <submittedName>
        <fullName evidence="1">Uncharacterized protein</fullName>
    </submittedName>
</protein>
<dbReference type="KEGG" id="vg:54979889"/>
<dbReference type="GeneID" id="54979889"/>
<keyword evidence="2" id="KW-1185">Reference proteome</keyword>
<dbReference type="RefSeq" id="YP_009789742.1">
    <property type="nucleotide sequence ID" value="NC_047816.1"/>
</dbReference>
<dbReference type="Proteomes" id="UP000224348">
    <property type="component" value="Segment"/>
</dbReference>
<proteinExistence type="predicted"/>
<evidence type="ECO:0000313" key="1">
    <source>
        <dbReference type="EMBL" id="AQT27765.1"/>
    </source>
</evidence>
<organism evidence="1 2">
    <name type="scientific">Ralstonia phage RS-PI-1</name>
    <dbReference type="NCBI Taxonomy" id="1958965"/>
    <lineage>
        <taxon>Viruses</taxon>
        <taxon>Duplodnaviria</taxon>
        <taxon>Heunggongvirae</taxon>
        <taxon>Uroviricota</taxon>
        <taxon>Caudoviricetes</taxon>
        <taxon>Autographivirales</taxon>
        <taxon>Autonotataviridae</taxon>
        <taxon>Ampunavirus</taxon>
        <taxon>Ampunavirus RSPI1</taxon>
    </lineage>
</organism>
<name>A0A1S6L196_9CAUD</name>
<accession>A0A1S6L196</accession>
<evidence type="ECO:0000313" key="2">
    <source>
        <dbReference type="Proteomes" id="UP000224348"/>
    </source>
</evidence>
<dbReference type="EMBL" id="KY464836">
    <property type="protein sequence ID" value="AQT27765.1"/>
    <property type="molecule type" value="Genomic_DNA"/>
</dbReference>